<dbReference type="InterPro" id="IPR001668">
    <property type="entry name" value="Mob_Pre"/>
</dbReference>
<comment type="caution">
    <text evidence="2">The sequence shown here is derived from an EMBL/GenBank/DDBJ whole genome shotgun (WGS) entry which is preliminary data.</text>
</comment>
<dbReference type="EMBL" id="JAPAHU010000430">
    <property type="protein sequence ID" value="MCW1043344.1"/>
    <property type="molecule type" value="Genomic_DNA"/>
</dbReference>
<gene>
    <name evidence="2" type="ORF">OJ597_13280</name>
</gene>
<dbReference type="Pfam" id="PF01076">
    <property type="entry name" value="Mob_Pre"/>
    <property type="match status" value="1"/>
</dbReference>
<feature type="non-terminal residue" evidence="2">
    <location>
        <position position="80"/>
    </location>
</feature>
<reference evidence="2 3" key="1">
    <citation type="submission" date="2022-10" db="EMBL/GenBank/DDBJ databases">
        <title>Comparative genomic study of S. anginosus.</title>
        <authorList>
            <person name="Prasad A."/>
            <person name="Ene A."/>
            <person name="Jablonska S."/>
            <person name="Du J."/>
            <person name="Wolfe A.J."/>
            <person name="Putonti C."/>
        </authorList>
    </citation>
    <scope>NUCLEOTIDE SEQUENCE [LARGE SCALE GENOMIC DNA]</scope>
    <source>
        <strain evidence="2 3">UMB9231</strain>
    </source>
</reference>
<proteinExistence type="inferred from homology"/>
<comment type="similarity">
    <text evidence="1">Belongs to the plasmid mobilization pre family.</text>
</comment>
<protein>
    <submittedName>
        <fullName evidence="2">Plasmid recombination protein</fullName>
    </submittedName>
</protein>
<dbReference type="RefSeq" id="WP_264351342.1">
    <property type="nucleotide sequence ID" value="NZ_JAPAHU010000430.1"/>
</dbReference>
<dbReference type="CDD" id="cd17242">
    <property type="entry name" value="MobM_relaxase"/>
    <property type="match status" value="1"/>
</dbReference>
<sequence>PHMHLCFVPITPDNKLSAKTILGNQKSLSEWQTAYHERMSSRWNQLERGQSSMETKRKHVPTWLYKLGGRLDKQYGEIVS</sequence>
<dbReference type="Gene3D" id="3.30.930.30">
    <property type="match status" value="1"/>
</dbReference>
<accession>A0ABT3EEE5</accession>
<dbReference type="Proteomes" id="UP001526076">
    <property type="component" value="Unassembled WGS sequence"/>
</dbReference>
<name>A0ABT3EEE5_STRAP</name>
<evidence type="ECO:0000256" key="1">
    <source>
        <dbReference type="ARBA" id="ARBA00010657"/>
    </source>
</evidence>
<evidence type="ECO:0000313" key="2">
    <source>
        <dbReference type="EMBL" id="MCW1043344.1"/>
    </source>
</evidence>
<feature type="non-terminal residue" evidence="2">
    <location>
        <position position="1"/>
    </location>
</feature>
<organism evidence="2 3">
    <name type="scientific">Streptococcus anginosus</name>
    <dbReference type="NCBI Taxonomy" id="1328"/>
    <lineage>
        <taxon>Bacteria</taxon>
        <taxon>Bacillati</taxon>
        <taxon>Bacillota</taxon>
        <taxon>Bacilli</taxon>
        <taxon>Lactobacillales</taxon>
        <taxon>Streptococcaceae</taxon>
        <taxon>Streptococcus</taxon>
        <taxon>Streptococcus anginosus group</taxon>
    </lineage>
</organism>
<keyword evidence="3" id="KW-1185">Reference proteome</keyword>
<evidence type="ECO:0000313" key="3">
    <source>
        <dbReference type="Proteomes" id="UP001526076"/>
    </source>
</evidence>